<sequence length="247" mass="26946">MIDLHCHLLPGVDDGAVDLSEALSLARLAVADGILHAVLTPHVHPGRYDNSIAGLQPHFIAFKKALAEAEIALAVSLAGEVRLSPEVLQLVAADELPFIGIWNGYNVVLLELPHSHIPPGSDKLVKWLLARNILPMIAHPERNKDIIHNPDKILPFVDLGCLFQITAMSVTGEFGMPAHQRAHEILENNWATVIATDGHNLQHRPPLLSKARHVIEQMYGAARAELLFDKNPQTILSGKDAAGQNVE</sequence>
<dbReference type="PIRSF" id="PIRSF016557">
    <property type="entry name" value="Caps_synth_CpsB"/>
    <property type="match status" value="1"/>
</dbReference>
<dbReference type="OrthoDB" id="9788539at2"/>
<evidence type="ECO:0000256" key="3">
    <source>
        <dbReference type="ARBA" id="ARBA00022801"/>
    </source>
</evidence>
<dbReference type="Gene3D" id="3.20.20.140">
    <property type="entry name" value="Metal-dependent hydrolases"/>
    <property type="match status" value="1"/>
</dbReference>
<dbReference type="InterPro" id="IPR016667">
    <property type="entry name" value="Caps_polysacc_synth_CpsB/CapC"/>
</dbReference>
<evidence type="ECO:0000256" key="1">
    <source>
        <dbReference type="ARBA" id="ARBA00005750"/>
    </source>
</evidence>
<dbReference type="Pfam" id="PF19567">
    <property type="entry name" value="CpsB_CapC"/>
    <property type="match status" value="1"/>
</dbReference>
<keyword evidence="6" id="KW-1185">Reference proteome</keyword>
<evidence type="ECO:0000256" key="4">
    <source>
        <dbReference type="ARBA" id="ARBA00051722"/>
    </source>
</evidence>
<dbReference type="PANTHER" id="PTHR39181:SF1">
    <property type="entry name" value="TYROSINE-PROTEIN PHOSPHATASE YWQE"/>
    <property type="match status" value="1"/>
</dbReference>
<gene>
    <name evidence="5" type="ORF">SAMN05216175_1195</name>
</gene>
<accession>A0A1I2VRH5</accession>
<dbReference type="GO" id="GO:0004725">
    <property type="term" value="F:protein tyrosine phosphatase activity"/>
    <property type="evidence" value="ECO:0007669"/>
    <property type="project" value="UniProtKB-EC"/>
</dbReference>
<dbReference type="PANTHER" id="PTHR39181">
    <property type="entry name" value="TYROSINE-PROTEIN PHOSPHATASE YWQE"/>
    <property type="match status" value="1"/>
</dbReference>
<dbReference type="STRING" id="1045558.SAMN05216175_1195"/>
<dbReference type="EMBL" id="FOOU01000019">
    <property type="protein sequence ID" value="SFG91838.1"/>
    <property type="molecule type" value="Genomic_DNA"/>
</dbReference>
<keyword evidence="3" id="KW-0378">Hydrolase</keyword>
<dbReference type="EC" id="3.1.3.48" evidence="2"/>
<reference evidence="6" key="1">
    <citation type="submission" date="2016-10" db="EMBL/GenBank/DDBJ databases">
        <authorList>
            <person name="Varghese N."/>
            <person name="Submissions S."/>
        </authorList>
    </citation>
    <scope>NUCLEOTIDE SEQUENCE [LARGE SCALE GENOMIC DNA]</scope>
    <source>
        <strain evidence="6">CGMCC 1.10971</strain>
    </source>
</reference>
<dbReference type="Proteomes" id="UP000198623">
    <property type="component" value="Unassembled WGS sequence"/>
</dbReference>
<evidence type="ECO:0000313" key="5">
    <source>
        <dbReference type="EMBL" id="SFG91838.1"/>
    </source>
</evidence>
<evidence type="ECO:0000313" key="6">
    <source>
        <dbReference type="Proteomes" id="UP000198623"/>
    </source>
</evidence>
<protein>
    <recommendedName>
        <fullName evidence="2">protein-tyrosine-phosphatase</fullName>
        <ecNumber evidence="2">3.1.3.48</ecNumber>
    </recommendedName>
</protein>
<proteinExistence type="inferred from homology"/>
<dbReference type="GO" id="GO:0030145">
    <property type="term" value="F:manganese ion binding"/>
    <property type="evidence" value="ECO:0007669"/>
    <property type="project" value="InterPro"/>
</dbReference>
<comment type="catalytic activity">
    <reaction evidence="4">
        <text>O-phospho-L-tyrosyl-[protein] + H2O = L-tyrosyl-[protein] + phosphate</text>
        <dbReference type="Rhea" id="RHEA:10684"/>
        <dbReference type="Rhea" id="RHEA-COMP:10136"/>
        <dbReference type="Rhea" id="RHEA-COMP:20101"/>
        <dbReference type="ChEBI" id="CHEBI:15377"/>
        <dbReference type="ChEBI" id="CHEBI:43474"/>
        <dbReference type="ChEBI" id="CHEBI:46858"/>
        <dbReference type="ChEBI" id="CHEBI:61978"/>
        <dbReference type="EC" id="3.1.3.48"/>
    </reaction>
</comment>
<organism evidence="5 6">
    <name type="scientific">Neptunomonas qingdaonensis</name>
    <dbReference type="NCBI Taxonomy" id="1045558"/>
    <lineage>
        <taxon>Bacteria</taxon>
        <taxon>Pseudomonadati</taxon>
        <taxon>Pseudomonadota</taxon>
        <taxon>Gammaproteobacteria</taxon>
        <taxon>Oceanospirillales</taxon>
        <taxon>Oceanospirillaceae</taxon>
        <taxon>Neptunomonas</taxon>
    </lineage>
</organism>
<dbReference type="SUPFAM" id="SSF89550">
    <property type="entry name" value="PHP domain-like"/>
    <property type="match status" value="1"/>
</dbReference>
<dbReference type="InterPro" id="IPR016195">
    <property type="entry name" value="Pol/histidinol_Pase-like"/>
</dbReference>
<comment type="similarity">
    <text evidence="1">Belongs to the metallo-dependent hydrolases superfamily. CpsB/CapC family.</text>
</comment>
<name>A0A1I2VRH5_9GAMM</name>
<evidence type="ECO:0000256" key="2">
    <source>
        <dbReference type="ARBA" id="ARBA00013064"/>
    </source>
</evidence>
<dbReference type="RefSeq" id="WP_090730494.1">
    <property type="nucleotide sequence ID" value="NZ_FOOU01000019.1"/>
</dbReference>
<dbReference type="AlphaFoldDB" id="A0A1I2VRH5"/>